<keyword evidence="4" id="KW-0560">Oxidoreductase</keyword>
<evidence type="ECO:0000259" key="5">
    <source>
        <dbReference type="Pfam" id="PF00890"/>
    </source>
</evidence>
<dbReference type="InterPro" id="IPR036188">
    <property type="entry name" value="FAD/NAD-bd_sf"/>
</dbReference>
<keyword evidence="2" id="KW-0285">Flavoprotein</keyword>
<evidence type="ECO:0000313" key="6">
    <source>
        <dbReference type="EMBL" id="JAC61013.1"/>
    </source>
</evidence>
<dbReference type="SUPFAM" id="SSF56425">
    <property type="entry name" value="Succinate dehydrogenase/fumarate reductase flavoprotein, catalytic domain"/>
    <property type="match status" value="1"/>
</dbReference>
<keyword evidence="3" id="KW-0274">FAD</keyword>
<proteinExistence type="predicted"/>
<evidence type="ECO:0000256" key="1">
    <source>
        <dbReference type="ARBA" id="ARBA00001974"/>
    </source>
</evidence>
<comment type="cofactor">
    <cofactor evidence="1">
        <name>FAD</name>
        <dbReference type="ChEBI" id="CHEBI:57692"/>
    </cofactor>
</comment>
<dbReference type="Gene3D" id="3.90.700.10">
    <property type="entry name" value="Succinate dehydrogenase/fumarate reductase flavoprotein, catalytic domain"/>
    <property type="match status" value="1"/>
</dbReference>
<protein>
    <submittedName>
        <fullName evidence="6">Cleavage and polyadenylation specificity factor subunit 2</fullName>
    </submittedName>
</protein>
<evidence type="ECO:0000256" key="2">
    <source>
        <dbReference type="ARBA" id="ARBA00022630"/>
    </source>
</evidence>
<reference evidence="6" key="1">
    <citation type="submission" date="2014-05" db="EMBL/GenBank/DDBJ databases">
        <title>The transcriptome of the halophilic microalga Tetraselmis sp. GSL018 isolated from the Great Salt Lake, Utah.</title>
        <authorList>
            <person name="Jinkerson R.E."/>
            <person name="D'Adamo S."/>
            <person name="Posewitz M.C."/>
        </authorList>
    </citation>
    <scope>NUCLEOTIDE SEQUENCE</scope>
    <source>
        <strain evidence="6">GSL018</strain>
    </source>
</reference>
<feature type="non-terminal residue" evidence="6">
    <location>
        <position position="1"/>
    </location>
</feature>
<dbReference type="InterPro" id="IPR027477">
    <property type="entry name" value="Succ_DH/fumarate_Rdtase_cat_sf"/>
</dbReference>
<organism evidence="6">
    <name type="scientific">Tetraselmis sp. GSL018</name>
    <dbReference type="NCBI Taxonomy" id="582737"/>
    <lineage>
        <taxon>Eukaryota</taxon>
        <taxon>Viridiplantae</taxon>
        <taxon>Chlorophyta</taxon>
        <taxon>core chlorophytes</taxon>
        <taxon>Chlorodendrophyceae</taxon>
        <taxon>Chlorodendrales</taxon>
        <taxon>Chlorodendraceae</taxon>
        <taxon>Tetraselmis</taxon>
    </lineage>
</organism>
<accession>A0A061QMR2</accession>
<gene>
    <name evidence="6" type="ORF">TSPGSL018_27400</name>
</gene>
<dbReference type="GO" id="GO:0016491">
    <property type="term" value="F:oxidoreductase activity"/>
    <property type="evidence" value="ECO:0007669"/>
    <property type="project" value="UniProtKB-KW"/>
</dbReference>
<dbReference type="Gene3D" id="3.50.50.60">
    <property type="entry name" value="FAD/NAD(P)-binding domain"/>
    <property type="match status" value="1"/>
</dbReference>
<sequence length="215" mass="22990">FLAPEKLRGSGGILVNMEGRRFVDELGRRDYVTSHMLEQTGRSAWLLLGDEEAKDFGEGPLAFYSSKAGIAQAVNGCTEAARHMGIDPSVLKETLDEYARAASGQEPDKFGKKVFPHGPMNPDGQIYVMKVTPVIHYTMGGLAIDDRAQVLGKSGEPIPKLLAAGEVTGGLHGANRLAGNSLMDCTVFGRISGQQAVRIISSISSGSDDTRAELR</sequence>
<evidence type="ECO:0000256" key="3">
    <source>
        <dbReference type="ARBA" id="ARBA00022827"/>
    </source>
</evidence>
<dbReference type="PANTHER" id="PTHR43400:SF7">
    <property type="entry name" value="FAD-DEPENDENT OXIDOREDUCTASE 2 FAD BINDING DOMAIN-CONTAINING PROTEIN"/>
    <property type="match status" value="1"/>
</dbReference>
<dbReference type="EMBL" id="GBEZ01026164">
    <property type="protein sequence ID" value="JAC61013.1"/>
    <property type="molecule type" value="Transcribed_RNA"/>
</dbReference>
<feature type="domain" description="FAD-dependent oxidoreductase 2 FAD-binding" evidence="5">
    <location>
        <begin position="2"/>
        <end position="182"/>
    </location>
</feature>
<dbReference type="PANTHER" id="PTHR43400">
    <property type="entry name" value="FUMARATE REDUCTASE"/>
    <property type="match status" value="1"/>
</dbReference>
<dbReference type="InterPro" id="IPR003953">
    <property type="entry name" value="FAD-dep_OxRdtase_2_FAD-bd"/>
</dbReference>
<dbReference type="SUPFAM" id="SSF51905">
    <property type="entry name" value="FAD/NAD(P)-binding domain"/>
    <property type="match status" value="1"/>
</dbReference>
<evidence type="ECO:0000256" key="4">
    <source>
        <dbReference type="ARBA" id="ARBA00023002"/>
    </source>
</evidence>
<dbReference type="AlphaFoldDB" id="A0A061QMR2"/>
<name>A0A061QMR2_9CHLO</name>
<dbReference type="Pfam" id="PF00890">
    <property type="entry name" value="FAD_binding_2"/>
    <property type="match status" value="1"/>
</dbReference>
<dbReference type="InterPro" id="IPR050315">
    <property type="entry name" value="FAD-oxidoreductase_2"/>
</dbReference>